<dbReference type="SUPFAM" id="SSF160996">
    <property type="entry name" value="HI0933 insert domain-like"/>
    <property type="match status" value="1"/>
</dbReference>
<dbReference type="Gene3D" id="2.120.10.80">
    <property type="entry name" value="Kelch-type beta propeller"/>
    <property type="match status" value="1"/>
</dbReference>
<feature type="region of interest" description="Disordered" evidence="1">
    <location>
        <begin position="78"/>
        <end position="106"/>
    </location>
</feature>
<dbReference type="InterPro" id="IPR055178">
    <property type="entry name" value="RsdA/BaiN/AoA(So)-like_dom"/>
</dbReference>
<keyword evidence="4" id="KW-1185">Reference proteome</keyword>
<dbReference type="PANTHER" id="PTHR42887:SF2">
    <property type="entry name" value="OS12G0638800 PROTEIN"/>
    <property type="match status" value="1"/>
</dbReference>
<name>A0AAV6LQA6_9ERIC</name>
<evidence type="ECO:0000313" key="3">
    <source>
        <dbReference type="EMBL" id="KAG5566184.1"/>
    </source>
</evidence>
<dbReference type="InterPro" id="IPR015915">
    <property type="entry name" value="Kelch-typ_b-propeller"/>
</dbReference>
<dbReference type="InterPro" id="IPR004792">
    <property type="entry name" value="BaiN-like"/>
</dbReference>
<dbReference type="AlphaFoldDB" id="A0AAV6LQA6"/>
<feature type="domain" description="RsdA/BaiN/AoA(So)-like insert" evidence="2">
    <location>
        <begin position="524"/>
        <end position="616"/>
    </location>
</feature>
<dbReference type="Pfam" id="PF22780">
    <property type="entry name" value="HI0933_like_1st"/>
    <property type="match status" value="1"/>
</dbReference>
<dbReference type="SUPFAM" id="SSF117281">
    <property type="entry name" value="Kelch motif"/>
    <property type="match status" value="1"/>
</dbReference>
<reference evidence="3" key="1">
    <citation type="submission" date="2020-08" db="EMBL/GenBank/DDBJ databases">
        <title>Plant Genome Project.</title>
        <authorList>
            <person name="Zhang R.-G."/>
        </authorList>
    </citation>
    <scope>NUCLEOTIDE SEQUENCE</scope>
    <source>
        <strain evidence="3">WSP0</strain>
        <tissue evidence="3">Leaf</tissue>
    </source>
</reference>
<dbReference type="PANTHER" id="PTHR42887">
    <property type="entry name" value="OS12G0638800 PROTEIN"/>
    <property type="match status" value="1"/>
</dbReference>
<proteinExistence type="predicted"/>
<comment type="caution">
    <text evidence="3">The sequence shown here is derived from an EMBL/GenBank/DDBJ whole genome shotgun (WGS) entry which is preliminary data.</text>
</comment>
<accession>A0AAV6LQA6</accession>
<dbReference type="Gene3D" id="2.40.30.10">
    <property type="entry name" value="Translation factors"/>
    <property type="match status" value="1"/>
</dbReference>
<dbReference type="EMBL" id="JACTNZ010000001">
    <property type="protein sequence ID" value="KAG5566184.1"/>
    <property type="molecule type" value="Genomic_DNA"/>
</dbReference>
<gene>
    <name evidence="3" type="ORF">RHGRI_001950</name>
</gene>
<feature type="compositionally biased region" description="Basic and acidic residues" evidence="1">
    <location>
        <begin position="78"/>
        <end position="87"/>
    </location>
</feature>
<feature type="region of interest" description="Disordered" evidence="1">
    <location>
        <begin position="1"/>
        <end position="35"/>
    </location>
</feature>
<evidence type="ECO:0000256" key="1">
    <source>
        <dbReference type="SAM" id="MobiDB-lite"/>
    </source>
</evidence>
<protein>
    <recommendedName>
        <fullName evidence="2">RsdA/BaiN/AoA(So)-like insert domain-containing protein</fullName>
    </recommendedName>
</protein>
<sequence>MMRLADNPGSVGGGILGKTSLSSSSRSHDDDDDDDDLRVSTCLVAIDVAKSVCRPVLWYGFNPNEIFNKEEEKKKTDFYRKRGRSGDGKQQQQQQPQPPPELPLGLRDLTPVLESELIPNSSMIVALGSCVYLLGRVPKGKGKSKAKGEVWDEEEKEEARHVFYFDTNCPLKGWVRGPDMINGRGNSVKAVALEGKIYVFGGNVDGDFRTKTIKNDFAEVLDPIKEKWEALPLLPECAYREFPEGFNHYSSLPPVAYDCGGEGKKIFVGGNRYIYCVNSNTWGQLPGKLWDLMMHIYDNLVGVGCSLYWTVEQTLYALNMETEKLDSTSIKGYRPINPHPVTCQCCDIGSEYSILLHLGGNMFCSLAVDHLYRPQGPVRTKVRFSKLQVSKRDGGSIKASIVRHQTHIFDGELHFPQAYVLLLLSHTTVTLAATMIVVGMDTKPRWHAVGMRGIGFFTVDDFTGKVVTTASMTAGGKFLLKIEKHTVDSVEHVEANYLLIASGSSRLVGYTLATQLGHSIIDPVPSLFTFKIEDPQLAELSRVSFPKVRAKLKLETVGPMLVTHWGLSGPVILQLSAWGARDLFSSDYRGTLFVDFIPDLHSEDVKSFLIEHKNQFVVLNVDGITGGFNFQNAWSGGYIAGKSIGNLTVAAGLKDEGGVAVWGKERGRICSEEAEE</sequence>
<dbReference type="Proteomes" id="UP000823749">
    <property type="component" value="Chromosome 1"/>
</dbReference>
<evidence type="ECO:0000259" key="2">
    <source>
        <dbReference type="Pfam" id="PF22780"/>
    </source>
</evidence>
<evidence type="ECO:0000313" key="4">
    <source>
        <dbReference type="Proteomes" id="UP000823749"/>
    </source>
</evidence>
<organism evidence="3 4">
    <name type="scientific">Rhododendron griersonianum</name>
    <dbReference type="NCBI Taxonomy" id="479676"/>
    <lineage>
        <taxon>Eukaryota</taxon>
        <taxon>Viridiplantae</taxon>
        <taxon>Streptophyta</taxon>
        <taxon>Embryophyta</taxon>
        <taxon>Tracheophyta</taxon>
        <taxon>Spermatophyta</taxon>
        <taxon>Magnoliopsida</taxon>
        <taxon>eudicotyledons</taxon>
        <taxon>Gunneridae</taxon>
        <taxon>Pentapetalae</taxon>
        <taxon>asterids</taxon>
        <taxon>Ericales</taxon>
        <taxon>Ericaceae</taxon>
        <taxon>Ericoideae</taxon>
        <taxon>Rhodoreae</taxon>
        <taxon>Rhododendron</taxon>
    </lineage>
</organism>